<evidence type="ECO:0000313" key="2">
    <source>
        <dbReference type="Proteomes" id="UP000297025"/>
    </source>
</evidence>
<organism evidence="1 2">
    <name type="scientific">Nocardioides daphniae</name>
    <dbReference type="NCBI Taxonomy" id="402297"/>
    <lineage>
        <taxon>Bacteria</taxon>
        <taxon>Bacillati</taxon>
        <taxon>Actinomycetota</taxon>
        <taxon>Actinomycetes</taxon>
        <taxon>Propionibacteriales</taxon>
        <taxon>Nocardioidaceae</taxon>
        <taxon>Nocardioides</taxon>
    </lineage>
</organism>
<sequence>MAETPAPVTVTRESVLADLERILLEVVGDDLLMDGPLEMETSFSDDLQLESIEFVALAEELLNTYGEKVDFVTWMSGMELDQVVSLTAGQVVDFVVASLEA</sequence>
<gene>
    <name evidence="1" type="ORF">E2C04_16770</name>
</gene>
<dbReference type="AlphaFoldDB" id="A0A4P7UGD2"/>
<dbReference type="Proteomes" id="UP000297025">
    <property type="component" value="Chromosome"/>
</dbReference>
<dbReference type="RefSeq" id="WP_135833472.1">
    <property type="nucleotide sequence ID" value="NZ_BMCK01000001.1"/>
</dbReference>
<name>A0A4P7UGD2_9ACTN</name>
<accession>A0A4P7UGD2</accession>
<reference evidence="1 2" key="1">
    <citation type="journal article" date="2008" name="Int. J. Syst. Evol. Microbiol.">
        <title>Nocardioides daphniae sp. nov., isolated from Daphnia cucullata (Crustacea: Cladocera).</title>
        <authorList>
            <person name="Toth E.M."/>
            <person name="Keki Z."/>
            <person name="Homonnay Z.G."/>
            <person name="Borsodi A.K."/>
            <person name="Marialigeti K."/>
            <person name="Schumann P."/>
        </authorList>
    </citation>
    <scope>NUCLEOTIDE SEQUENCE [LARGE SCALE GENOMIC DNA]</scope>
    <source>
        <strain evidence="1 2">JCM 16608</strain>
    </source>
</reference>
<dbReference type="PROSITE" id="PS00012">
    <property type="entry name" value="PHOSPHOPANTETHEINE"/>
    <property type="match status" value="1"/>
</dbReference>
<dbReference type="OrthoDB" id="3785691at2"/>
<dbReference type="KEGG" id="ndp:E2C04_16770"/>
<dbReference type="InterPro" id="IPR006162">
    <property type="entry name" value="Ppantetheine_attach_site"/>
</dbReference>
<dbReference type="EMBL" id="CP038462">
    <property type="protein sequence ID" value="QCC78435.1"/>
    <property type="molecule type" value="Genomic_DNA"/>
</dbReference>
<dbReference type="InterPro" id="IPR036736">
    <property type="entry name" value="ACP-like_sf"/>
</dbReference>
<proteinExistence type="predicted"/>
<evidence type="ECO:0000313" key="1">
    <source>
        <dbReference type="EMBL" id="QCC78435.1"/>
    </source>
</evidence>
<dbReference type="Gene3D" id="1.10.1200.10">
    <property type="entry name" value="ACP-like"/>
    <property type="match status" value="1"/>
</dbReference>
<protein>
    <submittedName>
        <fullName evidence="1">Acyl carrier protein</fullName>
    </submittedName>
</protein>